<reference evidence="6" key="1">
    <citation type="submission" date="2020-11" db="EMBL/GenBank/DDBJ databases">
        <authorList>
            <person name="Tran Van P."/>
        </authorList>
    </citation>
    <scope>NUCLEOTIDE SEQUENCE</scope>
</reference>
<gene>
    <name evidence="6" type="ORF">ONB1V03_LOCUS6259</name>
</gene>
<dbReference type="PROSITE" id="PS50222">
    <property type="entry name" value="EF_HAND_2"/>
    <property type="match status" value="1"/>
</dbReference>
<evidence type="ECO:0000256" key="1">
    <source>
        <dbReference type="ARBA" id="ARBA00022729"/>
    </source>
</evidence>
<protein>
    <recommendedName>
        <fullName evidence="5">EF-hand domain-containing protein</fullName>
    </recommendedName>
</protein>
<feature type="domain" description="EF-hand" evidence="5">
    <location>
        <begin position="144"/>
        <end position="177"/>
    </location>
</feature>
<organism evidence="6">
    <name type="scientific">Oppiella nova</name>
    <dbReference type="NCBI Taxonomy" id="334625"/>
    <lineage>
        <taxon>Eukaryota</taxon>
        <taxon>Metazoa</taxon>
        <taxon>Ecdysozoa</taxon>
        <taxon>Arthropoda</taxon>
        <taxon>Chelicerata</taxon>
        <taxon>Arachnida</taxon>
        <taxon>Acari</taxon>
        <taxon>Acariformes</taxon>
        <taxon>Sarcoptiformes</taxon>
        <taxon>Oribatida</taxon>
        <taxon>Brachypylina</taxon>
        <taxon>Oppioidea</taxon>
        <taxon>Oppiidae</taxon>
        <taxon>Oppiella</taxon>
    </lineage>
</organism>
<dbReference type="OrthoDB" id="289247at2759"/>
<evidence type="ECO:0000313" key="7">
    <source>
        <dbReference type="Proteomes" id="UP000728032"/>
    </source>
</evidence>
<name>A0A7R9LVS8_9ACAR</name>
<dbReference type="InterPro" id="IPR002048">
    <property type="entry name" value="EF_hand_dom"/>
</dbReference>
<feature type="signal peptide" evidence="4">
    <location>
        <begin position="1"/>
        <end position="20"/>
    </location>
</feature>
<accession>A0A7R9LVS8</accession>
<sequence>MKMFLKCVIFATNCLIMASSQDTHNTHKHHSNFLDPNLDHIREDVKEQYHIDLDSKTPEKELDFYYFQMHDFDNNLVLDGLEILTAMNHVIDEDYLRARAESTTTQSPNLLAESNDEEHEDPMEFYRIRERFRTQVRWNDKFDEDSKAIDKLLEEYDRDNDGFISYSEYIIARRQKH</sequence>
<keyword evidence="1 4" id="KW-0732">Signal</keyword>
<dbReference type="Proteomes" id="UP000728032">
    <property type="component" value="Unassembled WGS sequence"/>
</dbReference>
<dbReference type="GO" id="GO:0005509">
    <property type="term" value="F:calcium ion binding"/>
    <property type="evidence" value="ECO:0007669"/>
    <property type="project" value="InterPro"/>
</dbReference>
<dbReference type="PANTHER" id="PTHR23104">
    <property type="entry name" value="MULTIPLE COAGULATION FACTOR DEFICIENCY PROTEIN 2 NEURAL STEM CELL DERIVED NEURONAL SURVIVAL PROTEIN"/>
    <property type="match status" value="1"/>
</dbReference>
<evidence type="ECO:0000256" key="3">
    <source>
        <dbReference type="ARBA" id="ARBA00022837"/>
    </source>
</evidence>
<keyword evidence="2" id="KW-0677">Repeat</keyword>
<dbReference type="PROSITE" id="PS00018">
    <property type="entry name" value="EF_HAND_1"/>
    <property type="match status" value="1"/>
</dbReference>
<proteinExistence type="predicted"/>
<dbReference type="PANTHER" id="PTHR23104:SF1">
    <property type="entry name" value="EF-HAND DOMAIN-CONTAINING PROTEIN"/>
    <property type="match status" value="1"/>
</dbReference>
<dbReference type="EMBL" id="CAJPVJ010002755">
    <property type="protein sequence ID" value="CAG2166744.1"/>
    <property type="molecule type" value="Genomic_DNA"/>
</dbReference>
<keyword evidence="7" id="KW-1185">Reference proteome</keyword>
<evidence type="ECO:0000313" key="6">
    <source>
        <dbReference type="EMBL" id="CAD7647454.1"/>
    </source>
</evidence>
<dbReference type="AlphaFoldDB" id="A0A7R9LVS8"/>
<evidence type="ECO:0000256" key="4">
    <source>
        <dbReference type="SAM" id="SignalP"/>
    </source>
</evidence>
<dbReference type="InterPro" id="IPR052110">
    <property type="entry name" value="MCFD2-like"/>
</dbReference>
<dbReference type="SUPFAM" id="SSF47473">
    <property type="entry name" value="EF-hand"/>
    <property type="match status" value="1"/>
</dbReference>
<feature type="chain" id="PRO_5035592568" description="EF-hand domain-containing protein" evidence="4">
    <location>
        <begin position="21"/>
        <end position="177"/>
    </location>
</feature>
<keyword evidence="3" id="KW-0106">Calcium</keyword>
<dbReference type="EMBL" id="OC917580">
    <property type="protein sequence ID" value="CAD7647454.1"/>
    <property type="molecule type" value="Genomic_DNA"/>
</dbReference>
<dbReference type="SMART" id="SM00054">
    <property type="entry name" value="EFh"/>
    <property type="match status" value="1"/>
</dbReference>
<dbReference type="InterPro" id="IPR011992">
    <property type="entry name" value="EF-hand-dom_pair"/>
</dbReference>
<dbReference type="InterPro" id="IPR018247">
    <property type="entry name" value="EF_Hand_1_Ca_BS"/>
</dbReference>
<evidence type="ECO:0000259" key="5">
    <source>
        <dbReference type="PROSITE" id="PS50222"/>
    </source>
</evidence>
<dbReference type="Gene3D" id="1.10.238.10">
    <property type="entry name" value="EF-hand"/>
    <property type="match status" value="1"/>
</dbReference>
<evidence type="ECO:0000256" key="2">
    <source>
        <dbReference type="ARBA" id="ARBA00022737"/>
    </source>
</evidence>